<gene>
    <name evidence="2" type="ORF">ACFFLS_15630</name>
</gene>
<organism evidence="2 3">
    <name type="scientific">Flavobacterium procerum</name>
    <dbReference type="NCBI Taxonomy" id="1455569"/>
    <lineage>
        <taxon>Bacteria</taxon>
        <taxon>Pseudomonadati</taxon>
        <taxon>Bacteroidota</taxon>
        <taxon>Flavobacteriia</taxon>
        <taxon>Flavobacteriales</taxon>
        <taxon>Flavobacteriaceae</taxon>
        <taxon>Flavobacterium</taxon>
    </lineage>
</organism>
<dbReference type="PROSITE" id="PS52015">
    <property type="entry name" value="TONB_CTD"/>
    <property type="match status" value="1"/>
</dbReference>
<protein>
    <submittedName>
        <fullName evidence="2">Energy transducer TonB</fullName>
    </submittedName>
</protein>
<dbReference type="RefSeq" id="WP_379689515.1">
    <property type="nucleotide sequence ID" value="NZ_JBHLYW010000010.1"/>
</dbReference>
<dbReference type="EMBL" id="JBHLYW010000010">
    <property type="protein sequence ID" value="MFC0078481.1"/>
    <property type="molecule type" value="Genomic_DNA"/>
</dbReference>
<keyword evidence="3" id="KW-1185">Reference proteome</keyword>
<dbReference type="Gene3D" id="3.30.1150.10">
    <property type="match status" value="1"/>
</dbReference>
<dbReference type="SUPFAM" id="SSF74653">
    <property type="entry name" value="TolA/TonB C-terminal domain"/>
    <property type="match status" value="1"/>
</dbReference>
<dbReference type="Proteomes" id="UP001589734">
    <property type="component" value="Unassembled WGS sequence"/>
</dbReference>
<proteinExistence type="predicted"/>
<dbReference type="SUPFAM" id="SSF82185">
    <property type="entry name" value="Histone H3 K4-specific methyltransferase SET7/9 N-terminal domain"/>
    <property type="match status" value="1"/>
</dbReference>
<evidence type="ECO:0000313" key="3">
    <source>
        <dbReference type="Proteomes" id="UP001589734"/>
    </source>
</evidence>
<comment type="caution">
    <text evidence="2">The sequence shown here is derived from an EMBL/GenBank/DDBJ whole genome shotgun (WGS) entry which is preliminary data.</text>
</comment>
<name>A0ABV6BSR6_9FLAO</name>
<feature type="domain" description="TonB C-terminal" evidence="1">
    <location>
        <begin position="225"/>
        <end position="315"/>
    </location>
</feature>
<evidence type="ECO:0000313" key="2">
    <source>
        <dbReference type="EMBL" id="MFC0078481.1"/>
    </source>
</evidence>
<accession>A0ABV6BSR6</accession>
<dbReference type="InterPro" id="IPR037682">
    <property type="entry name" value="TonB_C"/>
</dbReference>
<evidence type="ECO:0000259" key="1">
    <source>
        <dbReference type="PROSITE" id="PS52015"/>
    </source>
</evidence>
<dbReference type="Gene3D" id="3.90.930.1">
    <property type="match status" value="1"/>
</dbReference>
<reference evidence="2 3" key="1">
    <citation type="submission" date="2024-09" db="EMBL/GenBank/DDBJ databases">
        <authorList>
            <person name="Sun Q."/>
            <person name="Mori K."/>
        </authorList>
    </citation>
    <scope>NUCLEOTIDE SEQUENCE [LARGE SCALE GENOMIC DNA]</scope>
    <source>
        <strain evidence="2 3">CGMCC 1.12926</strain>
    </source>
</reference>
<sequence>MKEKLFFVILVFISLNSTAQKNQSRAVYLDSMYRETSEENHKYKRVIEDYYVDKDSYKVIILYKSGAKKMIGTTLNKDVLKKDGTFIHFYENGVKEAIITYSADWKTGKEYKWYENGNPKFEKENFFDPKAKTSKTLLLKFWNKENQLTVIDGNGECDDTDEDFQEKGIIKNGLKEGIWQGNNSKSKITFTESYNQGNLVSGISTDKNDVKYSYSKLYEKPAPMTGMDNFYKEIARNYRTPDEAFKNKVVGKIYVTFVVDETGKITKPIIIQDLGYGTGQEAVRAIYAAGNWIPGKFRGIKRSALFSLPITISSR</sequence>